<name>A0A1N6A8P5_9ACTN</name>
<dbReference type="AlphaFoldDB" id="A0A1N6A8P5"/>
<feature type="region of interest" description="Disordered" evidence="1">
    <location>
        <begin position="19"/>
        <end position="66"/>
    </location>
</feature>
<dbReference type="EMBL" id="FSQT01000002">
    <property type="protein sequence ID" value="SIN30369.1"/>
    <property type="molecule type" value="Genomic_DNA"/>
</dbReference>
<evidence type="ECO:0000256" key="1">
    <source>
        <dbReference type="SAM" id="MobiDB-lite"/>
    </source>
</evidence>
<sequence>MVGVLVLFAFFVRHHNPMIDRSEGGRQGGARQGGAEQRGCGRAQAAARISSPMTVSWSAPTSTAAM</sequence>
<organism evidence="2 3">
    <name type="scientific">Micromonospora cremea</name>
    <dbReference type="NCBI Taxonomy" id="709881"/>
    <lineage>
        <taxon>Bacteria</taxon>
        <taxon>Bacillati</taxon>
        <taxon>Actinomycetota</taxon>
        <taxon>Actinomycetes</taxon>
        <taxon>Micromonosporales</taxon>
        <taxon>Micromonosporaceae</taxon>
        <taxon>Micromonospora</taxon>
    </lineage>
</organism>
<evidence type="ECO:0000313" key="2">
    <source>
        <dbReference type="EMBL" id="SIN30369.1"/>
    </source>
</evidence>
<feature type="compositionally biased region" description="Low complexity" evidence="1">
    <location>
        <begin position="33"/>
        <end position="48"/>
    </location>
</feature>
<gene>
    <name evidence="2" type="ORF">SAMN04489832_5111</name>
</gene>
<proteinExistence type="predicted"/>
<dbReference type="Proteomes" id="UP000185124">
    <property type="component" value="Unassembled WGS sequence"/>
</dbReference>
<reference evidence="3" key="1">
    <citation type="submission" date="2016-12" db="EMBL/GenBank/DDBJ databases">
        <authorList>
            <person name="Varghese N."/>
            <person name="Submissions S."/>
        </authorList>
    </citation>
    <scope>NUCLEOTIDE SEQUENCE [LARGE SCALE GENOMIC DNA]</scope>
    <source>
        <strain evidence="3">DSM 45599</strain>
    </source>
</reference>
<protein>
    <submittedName>
        <fullName evidence="2">Uncharacterized protein</fullName>
    </submittedName>
</protein>
<feature type="compositionally biased region" description="Polar residues" evidence="1">
    <location>
        <begin position="51"/>
        <end position="66"/>
    </location>
</feature>
<accession>A0A1N6A8P5</accession>
<evidence type="ECO:0000313" key="3">
    <source>
        <dbReference type="Proteomes" id="UP000185124"/>
    </source>
</evidence>
<keyword evidence="3" id="KW-1185">Reference proteome</keyword>